<proteinExistence type="predicted"/>
<gene>
    <name evidence="2" type="ORF">O3P69_016941</name>
</gene>
<evidence type="ECO:0008006" key="4">
    <source>
        <dbReference type="Google" id="ProtNLM"/>
    </source>
</evidence>
<comment type="cofactor">
    <cofactor evidence="1">
        <name>Fe(2+)</name>
        <dbReference type="ChEBI" id="CHEBI:29033"/>
    </cofactor>
</comment>
<dbReference type="GO" id="GO:0070988">
    <property type="term" value="P:demethylation"/>
    <property type="evidence" value="ECO:0007669"/>
    <property type="project" value="InterPro"/>
</dbReference>
<keyword evidence="3" id="KW-1185">Reference proteome</keyword>
<protein>
    <recommendedName>
        <fullName evidence="4">Alpha-ketoglutarate-dependent dioxygenase alkB homolog 4</fullName>
    </recommendedName>
</protein>
<dbReference type="Gene3D" id="2.60.120.590">
    <property type="entry name" value="Alpha-ketoglutarate-dependent dioxygenase AlkB-like"/>
    <property type="match status" value="1"/>
</dbReference>
<evidence type="ECO:0000256" key="1">
    <source>
        <dbReference type="ARBA" id="ARBA00001954"/>
    </source>
</evidence>
<dbReference type="InterPro" id="IPR032857">
    <property type="entry name" value="ALKBH4"/>
</dbReference>
<dbReference type="EMBL" id="JARAKH010000024">
    <property type="protein sequence ID" value="KAK8390932.1"/>
    <property type="molecule type" value="Genomic_DNA"/>
</dbReference>
<accession>A0AAW0TWF6</accession>
<dbReference type="Proteomes" id="UP001487740">
    <property type="component" value="Unassembled WGS sequence"/>
</dbReference>
<name>A0AAW0TWF6_SCYPA</name>
<dbReference type="SUPFAM" id="SSF51197">
    <property type="entry name" value="Clavaminate synthase-like"/>
    <property type="match status" value="1"/>
</dbReference>
<dbReference type="EMBL" id="JARAKH010000024">
    <property type="protein sequence ID" value="KAK8390930.1"/>
    <property type="molecule type" value="Genomic_DNA"/>
</dbReference>
<dbReference type="PANTHER" id="PTHR12463:SF0">
    <property type="entry name" value="ALPHA-KETOGLUTARATE-DEPENDENT DIOXYGENASE ALKB HOMOLOG 4"/>
    <property type="match status" value="1"/>
</dbReference>
<reference evidence="2 3" key="1">
    <citation type="submission" date="2023-03" db="EMBL/GenBank/DDBJ databases">
        <title>High-quality genome of Scylla paramamosain provides insights in environmental adaptation.</title>
        <authorList>
            <person name="Zhang L."/>
        </authorList>
    </citation>
    <scope>NUCLEOTIDE SEQUENCE [LARGE SCALE GENOMIC DNA]</scope>
    <source>
        <strain evidence="2">LZ_2023a</strain>
        <tissue evidence="2">Muscle</tissue>
    </source>
</reference>
<dbReference type="PANTHER" id="PTHR12463">
    <property type="entry name" value="OXYGENASE-RELATED"/>
    <property type="match status" value="1"/>
</dbReference>
<dbReference type="GO" id="GO:0016491">
    <property type="term" value="F:oxidoreductase activity"/>
    <property type="evidence" value="ECO:0007669"/>
    <property type="project" value="TreeGrafter"/>
</dbReference>
<evidence type="ECO:0000313" key="3">
    <source>
        <dbReference type="Proteomes" id="UP001487740"/>
    </source>
</evidence>
<sequence>MFQPRPCGCKGQRTCLLCEKEMGEQVMSSWVTHTQKEHALVYCPECDLAWPGWDTNSWKCHPNHQGEGRVFPGVKIIQNFISEEEERTLMDSIDEVPWDLSQSGRRKQNYGPKCNFKKRRVRCDTFSGYPAFTKYIQDRFAMVDILRNFQTVEQCSLEYSPERGASIDPHIDDCWIWGERIPTLSLLLDSTLTLRKFNGPETKYNLVDRKTYPSQVEDGRVKGDGTLGEEYAKLQTQTGDIQAGDNAEEKYSSLMSQPTGCSMPDVVRVPMPRRSLLVLYGPPRYDWEHGILREDIPSRRVCITYRELTPTYLPCGPKAKVGEAILQAGKVFWDHHSYYSLDQEGTVET</sequence>
<dbReference type="InterPro" id="IPR037151">
    <property type="entry name" value="AlkB-like_sf"/>
</dbReference>
<evidence type="ECO:0000313" key="2">
    <source>
        <dbReference type="EMBL" id="KAK8390930.1"/>
    </source>
</evidence>
<dbReference type="GO" id="GO:0032451">
    <property type="term" value="F:demethylase activity"/>
    <property type="evidence" value="ECO:0007669"/>
    <property type="project" value="TreeGrafter"/>
</dbReference>
<organism evidence="2 3">
    <name type="scientific">Scylla paramamosain</name>
    <name type="common">Mud crab</name>
    <dbReference type="NCBI Taxonomy" id="85552"/>
    <lineage>
        <taxon>Eukaryota</taxon>
        <taxon>Metazoa</taxon>
        <taxon>Ecdysozoa</taxon>
        <taxon>Arthropoda</taxon>
        <taxon>Crustacea</taxon>
        <taxon>Multicrustacea</taxon>
        <taxon>Malacostraca</taxon>
        <taxon>Eumalacostraca</taxon>
        <taxon>Eucarida</taxon>
        <taxon>Decapoda</taxon>
        <taxon>Pleocyemata</taxon>
        <taxon>Brachyura</taxon>
        <taxon>Eubrachyura</taxon>
        <taxon>Portunoidea</taxon>
        <taxon>Portunidae</taxon>
        <taxon>Portuninae</taxon>
        <taxon>Scylla</taxon>
    </lineage>
</organism>
<dbReference type="EMBL" id="JARAKH010000024">
    <property type="protein sequence ID" value="KAK8390931.1"/>
    <property type="molecule type" value="Genomic_DNA"/>
</dbReference>
<dbReference type="AlphaFoldDB" id="A0AAW0TWF6"/>
<comment type="caution">
    <text evidence="2">The sequence shown here is derived from an EMBL/GenBank/DDBJ whole genome shotgun (WGS) entry which is preliminary data.</text>
</comment>